<feature type="compositionally biased region" description="Polar residues" evidence="1">
    <location>
        <begin position="60"/>
        <end position="69"/>
    </location>
</feature>
<name>A0A7U2EVB7_PHANO</name>
<dbReference type="Proteomes" id="UP000663193">
    <property type="component" value="Chromosome 2"/>
</dbReference>
<evidence type="ECO:0000256" key="1">
    <source>
        <dbReference type="SAM" id="MobiDB-lite"/>
    </source>
</evidence>
<evidence type="ECO:0000313" key="3">
    <source>
        <dbReference type="Proteomes" id="UP000663193"/>
    </source>
</evidence>
<accession>A0A7U2EVB7</accession>
<evidence type="ECO:0000313" key="2">
    <source>
        <dbReference type="EMBL" id="QRC91729.1"/>
    </source>
</evidence>
<keyword evidence="3" id="KW-1185">Reference proteome</keyword>
<proteinExistence type="predicted"/>
<dbReference type="EMBL" id="CP069024">
    <property type="protein sequence ID" value="QRC91729.1"/>
    <property type="molecule type" value="Genomic_DNA"/>
</dbReference>
<gene>
    <name evidence="2" type="ORF">JI435_401600</name>
</gene>
<sequence>MHCASIAIYAWRPISDYTSLLQVFVAKLFTQSKANCKRCHSGGRASQSKHEVSTAALSAKPSNETSGQHSAFSKEHVSSQRAVLALVQPCRNREPHASISLMQHDTQASSSIAWSIPIISLDYPELQAARAQNSNRTTNNL</sequence>
<reference evidence="3" key="1">
    <citation type="journal article" date="2021" name="BMC Genomics">
        <title>Chromosome-level genome assembly and manually-curated proteome of model necrotroph Parastagonospora nodorum Sn15 reveals a genome-wide trove of candidate effector homologs, and redundancy of virulence-related functions within an accessory chromosome.</title>
        <authorList>
            <person name="Bertazzoni S."/>
            <person name="Jones D.A.B."/>
            <person name="Phan H.T."/>
            <person name="Tan K.-C."/>
            <person name="Hane J.K."/>
        </authorList>
    </citation>
    <scope>NUCLEOTIDE SEQUENCE [LARGE SCALE GENOMIC DNA]</scope>
    <source>
        <strain evidence="3">SN15 / ATCC MYA-4574 / FGSC 10173)</strain>
    </source>
</reference>
<dbReference type="AlphaFoldDB" id="A0A7U2EVB7"/>
<protein>
    <submittedName>
        <fullName evidence="2">Uncharacterized protein</fullName>
    </submittedName>
</protein>
<feature type="region of interest" description="Disordered" evidence="1">
    <location>
        <begin position="38"/>
        <end position="69"/>
    </location>
</feature>
<organism evidence="2 3">
    <name type="scientific">Phaeosphaeria nodorum (strain SN15 / ATCC MYA-4574 / FGSC 10173)</name>
    <name type="common">Glume blotch fungus</name>
    <name type="synonym">Parastagonospora nodorum</name>
    <dbReference type="NCBI Taxonomy" id="321614"/>
    <lineage>
        <taxon>Eukaryota</taxon>
        <taxon>Fungi</taxon>
        <taxon>Dikarya</taxon>
        <taxon>Ascomycota</taxon>
        <taxon>Pezizomycotina</taxon>
        <taxon>Dothideomycetes</taxon>
        <taxon>Pleosporomycetidae</taxon>
        <taxon>Pleosporales</taxon>
        <taxon>Pleosporineae</taxon>
        <taxon>Phaeosphaeriaceae</taxon>
        <taxon>Parastagonospora</taxon>
    </lineage>
</organism>
<dbReference type="VEuPathDB" id="FungiDB:JI435_401600"/>